<feature type="domain" description="Metallo-beta-lactamase" evidence="5">
    <location>
        <begin position="12"/>
        <end position="200"/>
    </location>
</feature>
<dbReference type="CDD" id="cd06262">
    <property type="entry name" value="metallo-hydrolase-like_MBL-fold"/>
    <property type="match status" value="1"/>
</dbReference>
<evidence type="ECO:0000313" key="6">
    <source>
        <dbReference type="EMBL" id="SHG65360.1"/>
    </source>
</evidence>
<name>A0A1M5LKD3_9ACTN</name>
<keyword evidence="4" id="KW-0862">Zinc</keyword>
<protein>
    <submittedName>
        <fullName evidence="6">Glyoxylase, beta-lactamase superfamily II</fullName>
    </submittedName>
</protein>
<evidence type="ECO:0000259" key="5">
    <source>
        <dbReference type="SMART" id="SM00849"/>
    </source>
</evidence>
<dbReference type="STRING" id="1206085.SAMN05443575_2475"/>
<dbReference type="SMART" id="SM00849">
    <property type="entry name" value="Lactamase_B"/>
    <property type="match status" value="1"/>
</dbReference>
<gene>
    <name evidence="6" type="ORF">SAMN05443575_2475</name>
</gene>
<keyword evidence="2" id="KW-0479">Metal-binding</keyword>
<evidence type="ECO:0000256" key="2">
    <source>
        <dbReference type="ARBA" id="ARBA00022723"/>
    </source>
</evidence>
<dbReference type="PANTHER" id="PTHR46233:SF3">
    <property type="entry name" value="HYDROXYACYLGLUTATHIONE HYDROLASE GLOC"/>
    <property type="match status" value="1"/>
</dbReference>
<dbReference type="RefSeq" id="WP_073390618.1">
    <property type="nucleotide sequence ID" value="NZ_FQVU01000003.1"/>
</dbReference>
<dbReference type="SUPFAM" id="SSF56281">
    <property type="entry name" value="Metallo-hydrolase/oxidoreductase"/>
    <property type="match status" value="1"/>
</dbReference>
<accession>A0A1M5LKD3</accession>
<organism evidence="6 7">
    <name type="scientific">Jatrophihabitans endophyticus</name>
    <dbReference type="NCBI Taxonomy" id="1206085"/>
    <lineage>
        <taxon>Bacteria</taxon>
        <taxon>Bacillati</taxon>
        <taxon>Actinomycetota</taxon>
        <taxon>Actinomycetes</taxon>
        <taxon>Jatrophihabitantales</taxon>
        <taxon>Jatrophihabitantaceae</taxon>
        <taxon>Jatrophihabitans</taxon>
    </lineage>
</organism>
<dbReference type="GO" id="GO:0016787">
    <property type="term" value="F:hydrolase activity"/>
    <property type="evidence" value="ECO:0007669"/>
    <property type="project" value="UniProtKB-KW"/>
</dbReference>
<proteinExistence type="predicted"/>
<dbReference type="Pfam" id="PF00753">
    <property type="entry name" value="Lactamase_B"/>
    <property type="match status" value="1"/>
</dbReference>
<sequence>MLIAGFPSEATATNCYVVAPAAGEQCVVIDPGIGVTGQLDEVIAEHRLHPVAVLLTHGHFDHTFSVLPVCQARDVPAYIHPGDRPQLADPWSGVGMPKGTPLFGMLTAAEPDDVVELADASTVPLAGLEFGVRHAPGHSLGSVVFDLPTGDEPVLFAGDVLFAGSIGRTDLPGGSMADMTSSLRRVVLPMADATVVLPGHGPQTTIERERATNPYLQDL</sequence>
<dbReference type="GO" id="GO:0046872">
    <property type="term" value="F:metal ion binding"/>
    <property type="evidence" value="ECO:0007669"/>
    <property type="project" value="UniProtKB-KW"/>
</dbReference>
<keyword evidence="7" id="KW-1185">Reference proteome</keyword>
<comment type="cofactor">
    <cofactor evidence="1">
        <name>Zn(2+)</name>
        <dbReference type="ChEBI" id="CHEBI:29105"/>
    </cofactor>
</comment>
<dbReference type="Gene3D" id="3.60.15.10">
    <property type="entry name" value="Ribonuclease Z/Hydroxyacylglutathione hydrolase-like"/>
    <property type="match status" value="1"/>
</dbReference>
<dbReference type="InterPro" id="IPR051453">
    <property type="entry name" value="MBL_Glyoxalase_II"/>
</dbReference>
<dbReference type="Proteomes" id="UP000186132">
    <property type="component" value="Unassembled WGS sequence"/>
</dbReference>
<dbReference type="InterPro" id="IPR036866">
    <property type="entry name" value="RibonucZ/Hydroxyglut_hydro"/>
</dbReference>
<keyword evidence="3" id="KW-0378">Hydrolase</keyword>
<dbReference type="EMBL" id="FQVU01000003">
    <property type="protein sequence ID" value="SHG65360.1"/>
    <property type="molecule type" value="Genomic_DNA"/>
</dbReference>
<evidence type="ECO:0000256" key="3">
    <source>
        <dbReference type="ARBA" id="ARBA00022801"/>
    </source>
</evidence>
<dbReference type="InterPro" id="IPR001279">
    <property type="entry name" value="Metallo-B-lactamas"/>
</dbReference>
<dbReference type="OrthoDB" id="9802991at2"/>
<dbReference type="AlphaFoldDB" id="A0A1M5LKD3"/>
<dbReference type="PANTHER" id="PTHR46233">
    <property type="entry name" value="HYDROXYACYLGLUTATHIONE HYDROLASE GLOC"/>
    <property type="match status" value="1"/>
</dbReference>
<evidence type="ECO:0000256" key="1">
    <source>
        <dbReference type="ARBA" id="ARBA00001947"/>
    </source>
</evidence>
<evidence type="ECO:0000313" key="7">
    <source>
        <dbReference type="Proteomes" id="UP000186132"/>
    </source>
</evidence>
<reference evidence="6 7" key="1">
    <citation type="submission" date="2016-11" db="EMBL/GenBank/DDBJ databases">
        <authorList>
            <person name="Jaros S."/>
            <person name="Januszkiewicz K."/>
            <person name="Wedrychowicz H."/>
        </authorList>
    </citation>
    <scope>NUCLEOTIDE SEQUENCE [LARGE SCALE GENOMIC DNA]</scope>
    <source>
        <strain evidence="6 7">DSM 45627</strain>
    </source>
</reference>
<evidence type="ECO:0000256" key="4">
    <source>
        <dbReference type="ARBA" id="ARBA00022833"/>
    </source>
</evidence>